<dbReference type="HOGENOM" id="CLU_3391174_0_0_9"/>
<evidence type="ECO:0000313" key="2">
    <source>
        <dbReference type="Proteomes" id="UP000003577"/>
    </source>
</evidence>
<organism evidence="1 2">
    <name type="scientific">[Ruminococcus] torques ATCC 27756</name>
    <dbReference type="NCBI Taxonomy" id="411460"/>
    <lineage>
        <taxon>Bacteria</taxon>
        <taxon>Bacillati</taxon>
        <taxon>Bacillota</taxon>
        <taxon>Clostridia</taxon>
        <taxon>Lachnospirales</taxon>
        <taxon>Lachnospiraceae</taxon>
        <taxon>Mediterraneibacter</taxon>
    </lineage>
</organism>
<proteinExistence type="predicted"/>
<sequence>MINKGKNTIFTPQKTGHTKGVMHYNYTQKFIR</sequence>
<dbReference type="PaxDb" id="411460-RUMTOR_01831"/>
<protein>
    <submittedName>
        <fullName evidence="1">Uncharacterized protein</fullName>
    </submittedName>
</protein>
<dbReference type="EMBL" id="AAVP02000009">
    <property type="protein sequence ID" value="EDK23944.1"/>
    <property type="molecule type" value="Genomic_DNA"/>
</dbReference>
<gene>
    <name evidence="1" type="ORF">RUMTOR_01831</name>
</gene>
<name>A5KNK6_9FIRM</name>
<accession>A5KNK6</accession>
<dbReference type="Proteomes" id="UP000003577">
    <property type="component" value="Unassembled WGS sequence"/>
</dbReference>
<reference evidence="1 2" key="1">
    <citation type="submission" date="2007-03" db="EMBL/GenBank/DDBJ databases">
        <authorList>
            <person name="Fulton L."/>
            <person name="Clifton S."/>
            <person name="Fulton B."/>
            <person name="Xu J."/>
            <person name="Minx P."/>
            <person name="Pepin K.H."/>
            <person name="Johnson M."/>
            <person name="Thiruvilangam P."/>
            <person name="Bhonagiri V."/>
            <person name="Nash W.E."/>
            <person name="Mardis E.R."/>
            <person name="Wilson R.K."/>
        </authorList>
    </citation>
    <scope>NUCLEOTIDE SEQUENCE [LARGE SCALE GENOMIC DNA]</scope>
    <source>
        <strain evidence="1 2">ATCC 27756</strain>
    </source>
</reference>
<reference evidence="1 2" key="2">
    <citation type="submission" date="2007-04" db="EMBL/GenBank/DDBJ databases">
        <title>Draft genome sequence of Ruminococcus torques (ATCC 27756).</title>
        <authorList>
            <person name="Sudarsanam P."/>
            <person name="Ley R."/>
            <person name="Guruge J."/>
            <person name="Turnbaugh P.J."/>
            <person name="Mahowald M."/>
            <person name="Liep D."/>
            <person name="Gordon J."/>
        </authorList>
    </citation>
    <scope>NUCLEOTIDE SEQUENCE [LARGE SCALE GENOMIC DNA]</scope>
    <source>
        <strain evidence="1 2">ATCC 27756</strain>
    </source>
</reference>
<comment type="caution">
    <text evidence="1">The sequence shown here is derived from an EMBL/GenBank/DDBJ whole genome shotgun (WGS) entry which is preliminary data.</text>
</comment>
<dbReference type="AlphaFoldDB" id="A5KNK6"/>
<evidence type="ECO:0000313" key="1">
    <source>
        <dbReference type="EMBL" id="EDK23944.1"/>
    </source>
</evidence>